<dbReference type="AlphaFoldDB" id="Q5AUU7"/>
<organism evidence="2 3">
    <name type="scientific">Emericella nidulans (strain FGSC A4 / ATCC 38163 / CBS 112.46 / NRRL 194 / M139)</name>
    <name type="common">Aspergillus nidulans</name>
    <dbReference type="NCBI Taxonomy" id="227321"/>
    <lineage>
        <taxon>Eukaryota</taxon>
        <taxon>Fungi</taxon>
        <taxon>Dikarya</taxon>
        <taxon>Ascomycota</taxon>
        <taxon>Pezizomycotina</taxon>
        <taxon>Eurotiomycetes</taxon>
        <taxon>Eurotiomycetidae</taxon>
        <taxon>Eurotiales</taxon>
        <taxon>Aspergillaceae</taxon>
        <taxon>Aspergillus</taxon>
        <taxon>Aspergillus subgen. Nidulantes</taxon>
    </lineage>
</organism>
<protein>
    <recommendedName>
        <fullName evidence="4">S-adenosyl-L-methionine-dependent methyltransferase</fullName>
    </recommendedName>
</protein>
<dbReference type="OMA" id="SATHEWV"/>
<evidence type="ECO:0000313" key="2">
    <source>
        <dbReference type="EMBL" id="CBF73551.1"/>
    </source>
</evidence>
<keyword evidence="3" id="KW-1185">Reference proteome</keyword>
<dbReference type="GeneID" id="2869098"/>
<accession>C8V568</accession>
<dbReference type="OrthoDB" id="2013972at2759"/>
<dbReference type="Gene3D" id="3.40.50.150">
    <property type="entry name" value="Vaccinia Virus protein VP39"/>
    <property type="match status" value="1"/>
</dbReference>
<dbReference type="Proteomes" id="UP000000560">
    <property type="component" value="Chromosome II"/>
</dbReference>
<dbReference type="PANTHER" id="PTHR43591:SF31">
    <property type="entry name" value="LAEA-LIKE, PUTATIVE (AFU_ORTHOLOGUE AFUA_8G01930)-RELATED"/>
    <property type="match status" value="1"/>
</dbReference>
<dbReference type="KEGG" id="ani:ANIA_07933"/>
<dbReference type="eggNOG" id="ENOG502QSKG">
    <property type="taxonomic scope" value="Eukaryota"/>
</dbReference>
<dbReference type="VEuPathDB" id="FungiDB:AN7933"/>
<dbReference type="InterPro" id="IPR029063">
    <property type="entry name" value="SAM-dependent_MTases_sf"/>
</dbReference>
<dbReference type="Pfam" id="PF13489">
    <property type="entry name" value="Methyltransf_23"/>
    <property type="match status" value="1"/>
</dbReference>
<dbReference type="InParanoid" id="Q5AUU7"/>
<dbReference type="HOGENOM" id="CLU_010595_1_2_1"/>
<gene>
    <name evidence="2" type="ORF">ANIA_07933</name>
</gene>
<reference evidence="3" key="1">
    <citation type="journal article" date="2005" name="Nature">
        <title>Sequencing of Aspergillus nidulans and comparative analysis with A. fumigatus and A. oryzae.</title>
        <authorList>
            <person name="Galagan J.E."/>
            <person name="Calvo S.E."/>
            <person name="Cuomo C."/>
            <person name="Ma L.J."/>
            <person name="Wortman J.R."/>
            <person name="Batzoglou S."/>
            <person name="Lee S.I."/>
            <person name="Basturkmen M."/>
            <person name="Spevak C.C."/>
            <person name="Clutterbuck J."/>
            <person name="Kapitonov V."/>
            <person name="Jurka J."/>
            <person name="Scazzocchio C."/>
            <person name="Farman M."/>
            <person name="Butler J."/>
            <person name="Purcell S."/>
            <person name="Harris S."/>
            <person name="Braus G.H."/>
            <person name="Draht O."/>
            <person name="Busch S."/>
            <person name="D'Enfert C."/>
            <person name="Bouchier C."/>
            <person name="Goldman G.H."/>
            <person name="Bell-Pedersen D."/>
            <person name="Griffiths-Jones S."/>
            <person name="Doonan J.H."/>
            <person name="Yu J."/>
            <person name="Vienken K."/>
            <person name="Pain A."/>
            <person name="Freitag M."/>
            <person name="Selker E.U."/>
            <person name="Archer D.B."/>
            <person name="Penalva M.A."/>
            <person name="Oakley B.R."/>
            <person name="Momany M."/>
            <person name="Tanaka T."/>
            <person name="Kumagai T."/>
            <person name="Asai K."/>
            <person name="Machida M."/>
            <person name="Nierman W.C."/>
            <person name="Denning D.W."/>
            <person name="Caddick M."/>
            <person name="Hynes M."/>
            <person name="Paoletti M."/>
            <person name="Fischer R."/>
            <person name="Miller B."/>
            <person name="Dyer P."/>
            <person name="Sachs M.S."/>
            <person name="Osmani S.A."/>
            <person name="Birren B.W."/>
        </authorList>
    </citation>
    <scope>NUCLEOTIDE SEQUENCE [LARGE SCALE GENOMIC DNA]</scope>
    <source>
        <strain evidence="3">FGSC A4 / ATCC 38163 / CBS 112.46 / NRRL 194 / M139</strain>
    </source>
</reference>
<proteinExistence type="predicted"/>
<accession>Q5AUU7</accession>
<dbReference type="EMBL" id="BN001302">
    <property type="protein sequence ID" value="CBF73551.1"/>
    <property type="molecule type" value="Genomic_DNA"/>
</dbReference>
<dbReference type="CDD" id="cd02440">
    <property type="entry name" value="AdoMet_MTases"/>
    <property type="match status" value="1"/>
</dbReference>
<evidence type="ECO:0008006" key="4">
    <source>
        <dbReference type="Google" id="ProtNLM"/>
    </source>
</evidence>
<dbReference type="PANTHER" id="PTHR43591">
    <property type="entry name" value="METHYLTRANSFERASE"/>
    <property type="match status" value="1"/>
</dbReference>
<evidence type="ECO:0000256" key="1">
    <source>
        <dbReference type="SAM" id="MobiDB-lite"/>
    </source>
</evidence>
<name>Q5AUU7_EMENI</name>
<dbReference type="SUPFAM" id="SSF53335">
    <property type="entry name" value="S-adenosyl-L-methionine-dependent methyltransferases"/>
    <property type="match status" value="1"/>
</dbReference>
<dbReference type="RefSeq" id="XP_681202.1">
    <property type="nucleotide sequence ID" value="XM_676110.1"/>
</dbReference>
<reference evidence="3" key="2">
    <citation type="journal article" date="2009" name="Fungal Genet. Biol.">
        <title>The 2008 update of the Aspergillus nidulans genome annotation: a community effort.</title>
        <authorList>
            <person name="Wortman J.R."/>
            <person name="Gilsenan J.M."/>
            <person name="Joardar V."/>
            <person name="Deegan J."/>
            <person name="Clutterbuck J."/>
            <person name="Andersen M.R."/>
            <person name="Archer D."/>
            <person name="Bencina M."/>
            <person name="Braus G."/>
            <person name="Coutinho P."/>
            <person name="von Dohren H."/>
            <person name="Doonan J."/>
            <person name="Driessen A.J."/>
            <person name="Durek P."/>
            <person name="Espeso E."/>
            <person name="Fekete E."/>
            <person name="Flipphi M."/>
            <person name="Estrada C.G."/>
            <person name="Geysens S."/>
            <person name="Goldman G."/>
            <person name="de Groot P.W."/>
            <person name="Hansen K."/>
            <person name="Harris S.D."/>
            <person name="Heinekamp T."/>
            <person name="Helmstaedt K."/>
            <person name="Henrissat B."/>
            <person name="Hofmann G."/>
            <person name="Homan T."/>
            <person name="Horio T."/>
            <person name="Horiuchi H."/>
            <person name="James S."/>
            <person name="Jones M."/>
            <person name="Karaffa L."/>
            <person name="Karanyi Z."/>
            <person name="Kato M."/>
            <person name="Keller N."/>
            <person name="Kelly D.E."/>
            <person name="Kiel J.A."/>
            <person name="Kim J.M."/>
            <person name="van der Klei I.J."/>
            <person name="Klis F.M."/>
            <person name="Kovalchuk A."/>
            <person name="Krasevec N."/>
            <person name="Kubicek C.P."/>
            <person name="Liu B."/>
            <person name="Maccabe A."/>
            <person name="Meyer V."/>
            <person name="Mirabito P."/>
            <person name="Miskei M."/>
            <person name="Mos M."/>
            <person name="Mullins J."/>
            <person name="Nelson D.R."/>
            <person name="Nielsen J."/>
            <person name="Oakley B.R."/>
            <person name="Osmani S.A."/>
            <person name="Pakula T."/>
            <person name="Paszewski A."/>
            <person name="Paulsen I."/>
            <person name="Pilsyk S."/>
            <person name="Pocsi I."/>
            <person name="Punt P.J."/>
            <person name="Ram A.F."/>
            <person name="Ren Q."/>
            <person name="Robellet X."/>
            <person name="Robson G."/>
            <person name="Seiboth B."/>
            <person name="van Solingen P."/>
            <person name="Specht T."/>
            <person name="Sun J."/>
            <person name="Taheri-Talesh N."/>
            <person name="Takeshita N."/>
            <person name="Ussery D."/>
            <person name="vanKuyk P.A."/>
            <person name="Visser H."/>
            <person name="van de Vondervoort P.J."/>
            <person name="de Vries R.P."/>
            <person name="Walton J."/>
            <person name="Xiang X."/>
            <person name="Xiong Y."/>
            <person name="Zeng A.P."/>
            <person name="Brandt B.W."/>
            <person name="Cornell M.J."/>
            <person name="van den Hondel C.A."/>
            <person name="Visser J."/>
            <person name="Oliver S.G."/>
            <person name="Turner G."/>
        </authorList>
    </citation>
    <scope>GENOME REANNOTATION</scope>
    <source>
        <strain evidence="3">FGSC A4 / ATCC 38163 / CBS 112.46 / NRRL 194 / M139</strain>
    </source>
</reference>
<feature type="region of interest" description="Disordered" evidence="1">
    <location>
        <begin position="1"/>
        <end position="29"/>
    </location>
</feature>
<dbReference type="GO" id="GO:0008168">
    <property type="term" value="F:methyltransferase activity"/>
    <property type="evidence" value="ECO:0000318"/>
    <property type="project" value="GO_Central"/>
</dbReference>
<sequence>MAAPSPSPPFIEAESSDSDSTFGEASMTSMTSTESLRSSLLLSIREHGRGYHKYASGQYYLPEDEEEQQRLDMQHEICLISLDRKLYLSPLPDDIQNALDLGTGTGIWAIDFADQHPSVNVIGMDLSPIQPSWVPQNLKFEIDDYEKQWTWAQNFDFIHGRMLSGSIANEKNLFRQAYEFLAPGGWFELMDFSFPVRSDDGTMAGTAFETLNNKMMEGLRRFGRDGALPEQYKQLMTETGFKNVKEVKYKWPQNPWPKDPHLKHIGQWNMVNTLDGLHGFSAKLLIEVMGMTPEEHQELLAQCRKDITNPRIHAYWSIVVAYGQKPGAVKTPTET</sequence>
<evidence type="ECO:0000313" key="3">
    <source>
        <dbReference type="Proteomes" id="UP000000560"/>
    </source>
</evidence>